<proteinExistence type="predicted"/>
<name>A0A0B6ZLB8_9EUPU</name>
<reference evidence="1" key="1">
    <citation type="submission" date="2014-12" db="EMBL/GenBank/DDBJ databases">
        <title>Insight into the proteome of Arion vulgaris.</title>
        <authorList>
            <person name="Aradska J."/>
            <person name="Bulat T."/>
            <person name="Smidak R."/>
            <person name="Sarate P."/>
            <person name="Gangsoo J."/>
            <person name="Sialana F."/>
            <person name="Bilban M."/>
            <person name="Lubec G."/>
        </authorList>
    </citation>
    <scope>NUCLEOTIDE SEQUENCE</scope>
    <source>
        <tissue evidence="1">Skin</tissue>
    </source>
</reference>
<dbReference type="EMBL" id="HACG01022448">
    <property type="protein sequence ID" value="CEK69313.1"/>
    <property type="molecule type" value="Transcribed_RNA"/>
</dbReference>
<evidence type="ECO:0000313" key="1">
    <source>
        <dbReference type="EMBL" id="CEK69313.1"/>
    </source>
</evidence>
<dbReference type="AlphaFoldDB" id="A0A0B6ZLB8"/>
<accession>A0A0B6ZLB8</accession>
<gene>
    <name evidence="1" type="primary">ORF69784</name>
</gene>
<sequence length="58" mass="6620">MHCVTFSLWYQKTSRLSVVGNSWLILMTQLFNILCNSELTIEQPRSPLDSSENSTNNA</sequence>
<protein>
    <submittedName>
        <fullName evidence="1">Uncharacterized protein</fullName>
    </submittedName>
</protein>
<organism evidence="1">
    <name type="scientific">Arion vulgaris</name>
    <dbReference type="NCBI Taxonomy" id="1028688"/>
    <lineage>
        <taxon>Eukaryota</taxon>
        <taxon>Metazoa</taxon>
        <taxon>Spiralia</taxon>
        <taxon>Lophotrochozoa</taxon>
        <taxon>Mollusca</taxon>
        <taxon>Gastropoda</taxon>
        <taxon>Heterobranchia</taxon>
        <taxon>Euthyneura</taxon>
        <taxon>Panpulmonata</taxon>
        <taxon>Eupulmonata</taxon>
        <taxon>Stylommatophora</taxon>
        <taxon>Helicina</taxon>
        <taxon>Arionoidea</taxon>
        <taxon>Arionidae</taxon>
        <taxon>Arion</taxon>
    </lineage>
</organism>